<feature type="region of interest" description="Disordered" evidence="1">
    <location>
        <begin position="54"/>
        <end position="89"/>
    </location>
</feature>
<feature type="region of interest" description="Disordered" evidence="1">
    <location>
        <begin position="311"/>
        <end position="375"/>
    </location>
</feature>
<name>A0AAE0X0R6_9PEZI</name>
<feature type="compositionally biased region" description="Polar residues" evidence="1">
    <location>
        <begin position="166"/>
        <end position="175"/>
    </location>
</feature>
<feature type="compositionally biased region" description="Polar residues" evidence="1">
    <location>
        <begin position="314"/>
        <end position="335"/>
    </location>
</feature>
<reference evidence="2" key="2">
    <citation type="submission" date="2023-06" db="EMBL/GenBank/DDBJ databases">
        <authorList>
            <consortium name="Lawrence Berkeley National Laboratory"/>
            <person name="Haridas S."/>
            <person name="Hensen N."/>
            <person name="Bonometti L."/>
            <person name="Westerberg I."/>
            <person name="Brannstrom I.O."/>
            <person name="Guillou S."/>
            <person name="Cros-Aarteil S."/>
            <person name="Calhoun S."/>
            <person name="Kuo A."/>
            <person name="Mondo S."/>
            <person name="Pangilinan J."/>
            <person name="Riley R."/>
            <person name="Labutti K."/>
            <person name="Andreopoulos B."/>
            <person name="Lipzen A."/>
            <person name="Chen C."/>
            <person name="Yanf M."/>
            <person name="Daum C."/>
            <person name="Ng V."/>
            <person name="Clum A."/>
            <person name="Steindorff A."/>
            <person name="Ohm R."/>
            <person name="Martin F."/>
            <person name="Silar P."/>
            <person name="Natvig D."/>
            <person name="Lalanne C."/>
            <person name="Gautier V."/>
            <person name="Ament-Velasquez S.L."/>
            <person name="Kruys A."/>
            <person name="Hutchinson M.I."/>
            <person name="Powell A.J."/>
            <person name="Barry K."/>
            <person name="Miller A.N."/>
            <person name="Grigoriev I.V."/>
            <person name="Debuchy R."/>
            <person name="Gladieux P."/>
            <person name="Thoren M.H."/>
            <person name="Johannesson H."/>
        </authorList>
    </citation>
    <scope>NUCLEOTIDE SEQUENCE</scope>
    <source>
        <strain evidence="2">CBS 314.62</strain>
    </source>
</reference>
<dbReference type="Proteomes" id="UP001270362">
    <property type="component" value="Unassembled WGS sequence"/>
</dbReference>
<dbReference type="EMBL" id="JAULSO010000005">
    <property type="protein sequence ID" value="KAK3682302.1"/>
    <property type="molecule type" value="Genomic_DNA"/>
</dbReference>
<dbReference type="AlphaFoldDB" id="A0AAE0X0R6"/>
<evidence type="ECO:0000313" key="3">
    <source>
        <dbReference type="Proteomes" id="UP001270362"/>
    </source>
</evidence>
<protein>
    <submittedName>
        <fullName evidence="2">Uncharacterized protein</fullName>
    </submittedName>
</protein>
<feature type="region of interest" description="Disordered" evidence="1">
    <location>
        <begin position="265"/>
        <end position="288"/>
    </location>
</feature>
<comment type="caution">
    <text evidence="2">The sequence shown here is derived from an EMBL/GenBank/DDBJ whole genome shotgun (WGS) entry which is preliminary data.</text>
</comment>
<keyword evidence="3" id="KW-1185">Reference proteome</keyword>
<accession>A0AAE0X0R6</accession>
<evidence type="ECO:0000256" key="1">
    <source>
        <dbReference type="SAM" id="MobiDB-lite"/>
    </source>
</evidence>
<proteinExistence type="predicted"/>
<organism evidence="2 3">
    <name type="scientific">Podospora appendiculata</name>
    <dbReference type="NCBI Taxonomy" id="314037"/>
    <lineage>
        <taxon>Eukaryota</taxon>
        <taxon>Fungi</taxon>
        <taxon>Dikarya</taxon>
        <taxon>Ascomycota</taxon>
        <taxon>Pezizomycotina</taxon>
        <taxon>Sordariomycetes</taxon>
        <taxon>Sordariomycetidae</taxon>
        <taxon>Sordariales</taxon>
        <taxon>Podosporaceae</taxon>
        <taxon>Podospora</taxon>
    </lineage>
</organism>
<reference evidence="2" key="1">
    <citation type="journal article" date="2023" name="Mol. Phylogenet. Evol.">
        <title>Genome-scale phylogeny and comparative genomics of the fungal order Sordariales.</title>
        <authorList>
            <person name="Hensen N."/>
            <person name="Bonometti L."/>
            <person name="Westerberg I."/>
            <person name="Brannstrom I.O."/>
            <person name="Guillou S."/>
            <person name="Cros-Aarteil S."/>
            <person name="Calhoun S."/>
            <person name="Haridas S."/>
            <person name="Kuo A."/>
            <person name="Mondo S."/>
            <person name="Pangilinan J."/>
            <person name="Riley R."/>
            <person name="LaButti K."/>
            <person name="Andreopoulos B."/>
            <person name="Lipzen A."/>
            <person name="Chen C."/>
            <person name="Yan M."/>
            <person name="Daum C."/>
            <person name="Ng V."/>
            <person name="Clum A."/>
            <person name="Steindorff A."/>
            <person name="Ohm R.A."/>
            <person name="Martin F."/>
            <person name="Silar P."/>
            <person name="Natvig D.O."/>
            <person name="Lalanne C."/>
            <person name="Gautier V."/>
            <person name="Ament-Velasquez S.L."/>
            <person name="Kruys A."/>
            <person name="Hutchinson M.I."/>
            <person name="Powell A.J."/>
            <person name="Barry K."/>
            <person name="Miller A.N."/>
            <person name="Grigoriev I.V."/>
            <person name="Debuchy R."/>
            <person name="Gladieux P."/>
            <person name="Hiltunen Thoren M."/>
            <person name="Johannesson H."/>
        </authorList>
    </citation>
    <scope>NUCLEOTIDE SEQUENCE</scope>
    <source>
        <strain evidence="2">CBS 314.62</strain>
    </source>
</reference>
<sequence length="410" mass="44762">MMTEHQWPEAHRKRVREDDYCDVSNGGTLGFTEHRSKRFQALPLRTSQATRRWADAPNFPPSHQPFAVSNAPPRTITPGASDSEDSAHMELQTWASEPELVSHQPSVPAMAMAPDQADQDMDMMEDMMDFSEPMSQHDQSNGQGQQQQQNQQQQQQHQYLEPGQFQPDSTASNITGRMPTPIHCSFAAQVRGNNWSGAAGGAMPISLFGSTHEDPNSLAAFSRSIANTCHDPSMMGHESIPRSLDGAAATAQVMADWSMVQNRRLPSPISESSGEDGNGGGSSSFESPQMVLDSTFQPVNRLDHLTHQHPLITNLPSRPSSALDRSSTSPRQGGDSSPGGCSLHSGNAMDVETSPSTPSPKKGHTRSKHTVNSWTALQPGMKRSFSIGFRADCEKCRMKVPGHFNHIIIS</sequence>
<evidence type="ECO:0000313" key="2">
    <source>
        <dbReference type="EMBL" id="KAK3682302.1"/>
    </source>
</evidence>
<feature type="region of interest" description="Disordered" evidence="1">
    <location>
        <begin position="132"/>
        <end position="178"/>
    </location>
</feature>
<gene>
    <name evidence="2" type="ORF">B0T22DRAFT_280648</name>
</gene>
<feature type="compositionally biased region" description="Low complexity" evidence="1">
    <location>
        <begin position="136"/>
        <end position="158"/>
    </location>
</feature>